<comment type="caution">
    <text evidence="2">The sequence shown here is derived from an EMBL/GenBank/DDBJ whole genome shotgun (WGS) entry which is preliminary data.</text>
</comment>
<dbReference type="Proteomes" id="UP001055114">
    <property type="component" value="Unassembled WGS sequence"/>
</dbReference>
<evidence type="ECO:0000313" key="3">
    <source>
        <dbReference type="Proteomes" id="UP001055114"/>
    </source>
</evidence>
<dbReference type="InterPro" id="IPR016181">
    <property type="entry name" value="Acyl_CoA_acyltransferase"/>
</dbReference>
<dbReference type="SUPFAM" id="SSF55729">
    <property type="entry name" value="Acyl-CoA N-acyltransferases (Nat)"/>
    <property type="match status" value="1"/>
</dbReference>
<reference evidence="2" key="1">
    <citation type="submission" date="2022-01" db="EMBL/GenBank/DDBJ databases">
        <title>Novel bile acid biosynthetic pathways are enriched in the microbiome of centenarians.</title>
        <authorList>
            <person name="Sato Y."/>
            <person name="Atarashi K."/>
            <person name="Plichta R.D."/>
            <person name="Arai Y."/>
            <person name="Sasajima S."/>
            <person name="Kearney M.S."/>
            <person name="Suda W."/>
            <person name="Takeshita K."/>
            <person name="Sasaki T."/>
            <person name="Okamoto S."/>
            <person name="Skelly N.A."/>
            <person name="Okamura Y."/>
            <person name="Vlamakis H."/>
            <person name="Li Y."/>
            <person name="Tanoue T."/>
            <person name="Takei H."/>
            <person name="Nittono H."/>
            <person name="Narushima S."/>
            <person name="Irie J."/>
            <person name="Itoh H."/>
            <person name="Moriya K."/>
            <person name="Sugiura Y."/>
            <person name="Suematsu M."/>
            <person name="Moritoki N."/>
            <person name="Shibata S."/>
            <person name="Littman R.D."/>
            <person name="Fischbach A.M."/>
            <person name="Uwamino Y."/>
            <person name="Inoue T."/>
            <person name="Honda A."/>
            <person name="Hattori M."/>
            <person name="Murai T."/>
            <person name="Xavier J.R."/>
            <person name="Hirose N."/>
            <person name="Honda K."/>
        </authorList>
    </citation>
    <scope>NUCLEOTIDE SEQUENCE</scope>
    <source>
        <strain evidence="2">CE91-St3</strain>
    </source>
</reference>
<dbReference type="AlphaFoldDB" id="A0AA37KC70"/>
<dbReference type="Pfam" id="PF13480">
    <property type="entry name" value="Acetyltransf_6"/>
    <property type="match status" value="1"/>
</dbReference>
<dbReference type="EMBL" id="BQNZ01000001">
    <property type="protein sequence ID" value="GKH71592.1"/>
    <property type="molecule type" value="Genomic_DNA"/>
</dbReference>
<feature type="domain" description="BioF2-like acetyltransferase" evidence="1">
    <location>
        <begin position="204"/>
        <end position="305"/>
    </location>
</feature>
<evidence type="ECO:0000313" key="2">
    <source>
        <dbReference type="EMBL" id="GKH71592.1"/>
    </source>
</evidence>
<protein>
    <recommendedName>
        <fullName evidence="1">BioF2-like acetyltransferase domain-containing protein</fullName>
    </recommendedName>
</protein>
<proteinExistence type="predicted"/>
<dbReference type="InterPro" id="IPR038740">
    <property type="entry name" value="BioF2-like_GNAT_dom"/>
</dbReference>
<name>A0AA37KC70_9BACT</name>
<accession>A0AA37KC70</accession>
<evidence type="ECO:0000259" key="1">
    <source>
        <dbReference type="Pfam" id="PF13480"/>
    </source>
</evidence>
<organism evidence="2 3">
    <name type="scientific">Parabacteroides merdae</name>
    <dbReference type="NCBI Taxonomy" id="46503"/>
    <lineage>
        <taxon>Bacteria</taxon>
        <taxon>Pseudomonadati</taxon>
        <taxon>Bacteroidota</taxon>
        <taxon>Bacteroidia</taxon>
        <taxon>Bacteroidales</taxon>
        <taxon>Tannerellaceae</taxon>
        <taxon>Parabacteroides</taxon>
    </lineage>
</organism>
<sequence length="349" mass="41761">MIEIVDTIDKFKTLESEWNSLFFQAKDVTFFQTFKYNWIAWETFSTPVDRLFIIAYRTDKKELQAIFPFYLNKKGHLKFINDKHTDFCNAIISKDVEATYNLMYDVWKFIGDEKSVKFLFLDNVVANSPVLSYWKVFFSNAFVFSQTEHSWINCFKSDNIFTDFQYLRAKERKRLVVLDKKSSHCSLKIFHIMNESYPEDVVNRLAQEMMAMGLRSSSYLNDTMRVFMRRLYESGLVELSILYDGDEPISMGFVFINEQRTYSMRWVILYKSTQFNLWNYARYIVEKSRIGESIIDFGRGGYDYKMSNFRPQIENLYRFMASKTKWGNWYVLFKIAASHMRKTLKKYKG</sequence>
<gene>
    <name evidence="2" type="ORF">CE91St3_14550</name>
</gene>
<dbReference type="RefSeq" id="WP_155160321.1">
    <property type="nucleotide sequence ID" value="NZ_BQNZ01000001.1"/>
</dbReference>